<feature type="domain" description="BESS" evidence="4">
    <location>
        <begin position="210"/>
        <end position="249"/>
    </location>
</feature>
<dbReference type="PROSITE" id="PS51031">
    <property type="entry name" value="BESS"/>
    <property type="match status" value="1"/>
</dbReference>
<evidence type="ECO:0000256" key="2">
    <source>
        <dbReference type="SAM" id="MobiDB-lite"/>
    </source>
</evidence>
<dbReference type="InterPro" id="IPR006578">
    <property type="entry name" value="MADF-dom"/>
</dbReference>
<evidence type="ECO:0000256" key="1">
    <source>
        <dbReference type="PROSITE-ProRule" id="PRU00371"/>
    </source>
</evidence>
<gene>
    <name evidence="6" type="primary">LOC116413823</name>
</gene>
<feature type="compositionally biased region" description="Low complexity" evidence="2">
    <location>
        <begin position="165"/>
        <end position="181"/>
    </location>
</feature>
<dbReference type="GeneID" id="116413823"/>
<accession>A0A6J3CD59</accession>
<dbReference type="PANTHER" id="PTHR12243:SF69">
    <property type="entry name" value="SI:CH73-59F11.3"/>
    <property type="match status" value="1"/>
</dbReference>
<dbReference type="PROSITE" id="PS51029">
    <property type="entry name" value="MADF"/>
    <property type="match status" value="1"/>
</dbReference>
<dbReference type="PANTHER" id="PTHR12243">
    <property type="entry name" value="MADF DOMAIN TRANSCRIPTION FACTOR"/>
    <property type="match status" value="1"/>
</dbReference>
<dbReference type="SMART" id="SM00595">
    <property type="entry name" value="MADF"/>
    <property type="match status" value="1"/>
</dbReference>
<keyword evidence="1" id="KW-0539">Nucleus</keyword>
<dbReference type="Pfam" id="PF10545">
    <property type="entry name" value="MADF_DNA_bdg"/>
    <property type="match status" value="1"/>
</dbReference>
<feature type="region of interest" description="Disordered" evidence="2">
    <location>
        <begin position="158"/>
        <end position="182"/>
    </location>
</feature>
<evidence type="ECO:0000259" key="3">
    <source>
        <dbReference type="PROSITE" id="PS51029"/>
    </source>
</evidence>
<dbReference type="InterPro" id="IPR004210">
    <property type="entry name" value="BESS_motif"/>
</dbReference>
<name>A0A6J3CD59_GALME</name>
<keyword evidence="5" id="KW-1185">Reference proteome</keyword>
<organism evidence="5 6">
    <name type="scientific">Galleria mellonella</name>
    <name type="common">Greater wax moth</name>
    <dbReference type="NCBI Taxonomy" id="7137"/>
    <lineage>
        <taxon>Eukaryota</taxon>
        <taxon>Metazoa</taxon>
        <taxon>Ecdysozoa</taxon>
        <taxon>Arthropoda</taxon>
        <taxon>Hexapoda</taxon>
        <taxon>Insecta</taxon>
        <taxon>Pterygota</taxon>
        <taxon>Neoptera</taxon>
        <taxon>Endopterygota</taxon>
        <taxon>Lepidoptera</taxon>
        <taxon>Glossata</taxon>
        <taxon>Ditrysia</taxon>
        <taxon>Pyraloidea</taxon>
        <taxon>Pyralidae</taxon>
        <taxon>Galleriinae</taxon>
        <taxon>Galleria</taxon>
    </lineage>
</organism>
<dbReference type="GO" id="GO:0006357">
    <property type="term" value="P:regulation of transcription by RNA polymerase II"/>
    <property type="evidence" value="ECO:0007669"/>
    <property type="project" value="TreeGrafter"/>
</dbReference>
<sequence>MHGGPGTDAGTGDFSPCRALGSDVPITMSIEIDINLLIEEIRKRAPIYDTSTKEYHDRSLKKQLWDEVCQEVFSSVWDSLSGRDKIKYGKEVQKRWSSLRHCFRREITIQKKASCGGAKKRKYIYFDSLLFLLPFTEAVKNDRSISMDESNENILENQTDMNVQSYYSESEPSSSKSRTSKNCNEDVQVITLLKEGNQMMRDYKTYDDGQDEDESFFRSLMPHMRELTGDQKLLLRMEIIKLILNVKQSSNNCSKTSDSNDNYNT</sequence>
<reference evidence="6" key="1">
    <citation type="submission" date="2025-08" db="UniProtKB">
        <authorList>
            <consortium name="RefSeq"/>
        </authorList>
    </citation>
    <scope>IDENTIFICATION</scope>
    <source>
        <tissue evidence="6">Whole larvae</tissue>
    </source>
</reference>
<dbReference type="GO" id="GO:0005667">
    <property type="term" value="C:transcription regulator complex"/>
    <property type="evidence" value="ECO:0007669"/>
    <property type="project" value="TreeGrafter"/>
</dbReference>
<protein>
    <submittedName>
        <fullName evidence="6">Uncharacterized protein LOC116413823</fullName>
    </submittedName>
</protein>
<evidence type="ECO:0000313" key="6">
    <source>
        <dbReference type="RefSeq" id="XP_031770682.2"/>
    </source>
</evidence>
<proteinExistence type="predicted"/>
<dbReference type="AlphaFoldDB" id="A0A6J3CD59"/>
<dbReference type="InterPro" id="IPR039353">
    <property type="entry name" value="TF_Adf1"/>
</dbReference>
<dbReference type="Proteomes" id="UP001652740">
    <property type="component" value="Unplaced"/>
</dbReference>
<dbReference type="RefSeq" id="XP_031770682.2">
    <property type="nucleotide sequence ID" value="XM_031914822.2"/>
</dbReference>
<feature type="domain" description="MADF" evidence="3">
    <location>
        <begin position="36"/>
        <end position="137"/>
    </location>
</feature>
<dbReference type="KEGG" id="gmw:116413823"/>
<evidence type="ECO:0000313" key="5">
    <source>
        <dbReference type="Proteomes" id="UP001652740"/>
    </source>
</evidence>
<dbReference type="GO" id="GO:0003677">
    <property type="term" value="F:DNA binding"/>
    <property type="evidence" value="ECO:0007669"/>
    <property type="project" value="InterPro"/>
</dbReference>
<evidence type="ECO:0000259" key="4">
    <source>
        <dbReference type="PROSITE" id="PS51031"/>
    </source>
</evidence>
<comment type="subcellular location">
    <subcellularLocation>
        <location evidence="1">Nucleus</location>
    </subcellularLocation>
</comment>
<dbReference type="InParanoid" id="A0A6J3CD59"/>
<dbReference type="Pfam" id="PF02944">
    <property type="entry name" value="BESS"/>
    <property type="match status" value="1"/>
</dbReference>
<dbReference type="GO" id="GO:0005634">
    <property type="term" value="C:nucleus"/>
    <property type="evidence" value="ECO:0007669"/>
    <property type="project" value="UniProtKB-SubCell"/>
</dbReference>